<evidence type="ECO:0000313" key="2">
    <source>
        <dbReference type="EMBL" id="ONF96842.1"/>
    </source>
</evidence>
<comment type="caution">
    <text evidence="2">The sequence shown here is derived from an EMBL/GenBank/DDBJ whole genome shotgun (WGS) entry which is preliminary data.</text>
</comment>
<dbReference type="Pfam" id="PF13557">
    <property type="entry name" value="Phenol_MetA_deg"/>
    <property type="match status" value="1"/>
</dbReference>
<dbReference type="EMBL" id="MPSB01000003">
    <property type="protein sequence ID" value="ONF96842.1"/>
    <property type="molecule type" value="Genomic_DNA"/>
</dbReference>
<feature type="chain" id="PRO_5012934316" description="MetA-pathway of phenol degradation" evidence="1">
    <location>
        <begin position="30"/>
        <end position="297"/>
    </location>
</feature>
<accession>A0A1V2EVY7</accession>
<reference evidence="2 3" key="1">
    <citation type="submission" date="2016-11" db="EMBL/GenBank/DDBJ databases">
        <title>Genome sequence of Sphingomonas jeddahensis G39.</title>
        <authorList>
            <person name="Poehlein A."/>
            <person name="Wuebbeler J.H."/>
            <person name="Steinbuechel A."/>
            <person name="Daniel R."/>
        </authorList>
    </citation>
    <scope>NUCLEOTIDE SEQUENCE [LARGE SCALE GENOMIC DNA]</scope>
    <source>
        <strain evidence="2 3">G39</strain>
    </source>
</reference>
<evidence type="ECO:0008006" key="4">
    <source>
        <dbReference type="Google" id="ProtNLM"/>
    </source>
</evidence>
<sequence>MTFRNSVARIGTAAALALGSVAMPTIARAQAIDAGDYVPAPAGTQLALVYLQYSHAGALYRDGRKIDEEAELDTAVALLRYVRFSKVGGMTFNYQVLQPFGYVAGGGSTASLGKTTGFGDTILVGTLWLREDADSQSYFGVTPYLYIPTGDYRSSRGLNLGENRWKGSLQAVYSKGFGKHFIAELSGDVMIYGKNDDAGAASNDLTQKATVRLQGFLRFPLGDRNELNARVMHVTGGETRINGIRQDDVTRTTSLLGTWRHNITPKWQILTQVGADVAVRNGFKEGVRGQIRLLRVF</sequence>
<feature type="signal peptide" evidence="1">
    <location>
        <begin position="1"/>
        <end position="29"/>
    </location>
</feature>
<evidence type="ECO:0000256" key="1">
    <source>
        <dbReference type="SAM" id="SignalP"/>
    </source>
</evidence>
<dbReference type="InterPro" id="IPR025737">
    <property type="entry name" value="FApF"/>
</dbReference>
<name>A0A1V2EVY7_9SPHN</name>
<organism evidence="2 3">
    <name type="scientific">Sphingomonas jeddahensis</name>
    <dbReference type="NCBI Taxonomy" id="1915074"/>
    <lineage>
        <taxon>Bacteria</taxon>
        <taxon>Pseudomonadati</taxon>
        <taxon>Pseudomonadota</taxon>
        <taxon>Alphaproteobacteria</taxon>
        <taxon>Sphingomonadales</taxon>
        <taxon>Sphingomonadaceae</taxon>
        <taxon>Sphingomonas</taxon>
    </lineage>
</organism>
<dbReference type="OrthoDB" id="191143at2"/>
<proteinExistence type="predicted"/>
<gene>
    <name evidence="2" type="ORF">SPHI_10360</name>
</gene>
<dbReference type="STRING" id="1915074.SPHI_10360"/>
<keyword evidence="3" id="KW-1185">Reference proteome</keyword>
<dbReference type="RefSeq" id="WP_076743810.1">
    <property type="nucleotide sequence ID" value="NZ_MPSB01000003.1"/>
</dbReference>
<protein>
    <recommendedName>
        <fullName evidence="4">MetA-pathway of phenol degradation</fullName>
    </recommendedName>
</protein>
<evidence type="ECO:0000313" key="3">
    <source>
        <dbReference type="Proteomes" id="UP000188729"/>
    </source>
</evidence>
<keyword evidence="1" id="KW-0732">Signal</keyword>
<dbReference type="Proteomes" id="UP000188729">
    <property type="component" value="Unassembled WGS sequence"/>
</dbReference>
<dbReference type="AlphaFoldDB" id="A0A1V2EVY7"/>